<keyword evidence="5" id="KW-1133">Transmembrane helix</keyword>
<dbReference type="GO" id="GO:0008360">
    <property type="term" value="P:regulation of cell shape"/>
    <property type="evidence" value="ECO:0007669"/>
    <property type="project" value="UniProtKB-KW"/>
</dbReference>
<reference evidence="7 8" key="1">
    <citation type="submission" date="2019-03" db="EMBL/GenBank/DDBJ databases">
        <title>Genomic Encyclopedia of Archaeal and Bacterial Type Strains, Phase II (KMG-II): from individual species to whole genera.</title>
        <authorList>
            <person name="Goeker M."/>
        </authorList>
    </citation>
    <scope>NUCLEOTIDE SEQUENCE [LARGE SCALE GENOMIC DNA]</scope>
    <source>
        <strain evidence="7 8">RL-C</strain>
    </source>
</reference>
<dbReference type="RefSeq" id="WP_131837932.1">
    <property type="nucleotide sequence ID" value="NZ_SLWB01000001.1"/>
</dbReference>
<dbReference type="Proteomes" id="UP000294830">
    <property type="component" value="Unassembled WGS sequence"/>
</dbReference>
<dbReference type="Gene3D" id="2.40.10.340">
    <property type="entry name" value="Rod shape-determining protein MreC, domain 1"/>
    <property type="match status" value="1"/>
</dbReference>
<dbReference type="InterPro" id="IPR042177">
    <property type="entry name" value="Cell/Rod_1"/>
</dbReference>
<dbReference type="NCBIfam" id="NF010532">
    <property type="entry name" value="PRK13922.9-3"/>
    <property type="match status" value="1"/>
</dbReference>
<dbReference type="InterPro" id="IPR055342">
    <property type="entry name" value="MreC_beta-barrel_core"/>
</dbReference>
<feature type="transmembrane region" description="Helical" evidence="5">
    <location>
        <begin position="12"/>
        <end position="34"/>
    </location>
</feature>
<dbReference type="OrthoDB" id="9811827at2"/>
<comment type="caution">
    <text evidence="7">The sequence shown here is derived from an EMBL/GenBank/DDBJ whole genome shotgun (WGS) entry which is preliminary data.</text>
</comment>
<keyword evidence="5" id="KW-0812">Transmembrane</keyword>
<dbReference type="PANTHER" id="PTHR34138">
    <property type="entry name" value="CELL SHAPE-DETERMINING PROTEIN MREC"/>
    <property type="match status" value="1"/>
</dbReference>
<sequence length="276" mass="31304">MGNLLRFLIKYQVIFLFLLFEVLSFSLLVNGSYFQRAKVVSYTSDMTNVINGHITSFLQYLHLKEINASLAEENARLKNQLDWYLSKDTLVKKSSIDSTRGLRYSYIMADVVNNSTSKQHNYITLNRGRGQGVRPEMGVLSSDGIVGVVLSTSKNYATVVSMLNLNFKVSARLKRSGYFGSLSWDGKDARFMNLSDIPQQAKIKIGDTIETTGYSTIFPEGVFIGVVDSYKVQGGNFFQLKVRLKCDFKRLRYVHVISDFRKTEKETIESAISNEE</sequence>
<dbReference type="NCBIfam" id="TIGR00219">
    <property type="entry name" value="mreC"/>
    <property type="match status" value="1"/>
</dbReference>
<comment type="similarity">
    <text evidence="1">Belongs to the MreC family.</text>
</comment>
<keyword evidence="5" id="KW-0472">Membrane</keyword>
<dbReference type="AlphaFoldDB" id="A0A4R2EWS7"/>
<dbReference type="EMBL" id="SLWB01000001">
    <property type="protein sequence ID" value="TCN73156.1"/>
    <property type="molecule type" value="Genomic_DNA"/>
</dbReference>
<dbReference type="Gene3D" id="2.40.10.350">
    <property type="entry name" value="Rod shape-determining protein MreC, domain 2"/>
    <property type="match status" value="1"/>
</dbReference>
<evidence type="ECO:0000256" key="5">
    <source>
        <dbReference type="SAM" id="Phobius"/>
    </source>
</evidence>
<gene>
    <name evidence="7" type="ORF">CLV25_101375</name>
</gene>
<keyword evidence="8" id="KW-1185">Reference proteome</keyword>
<organism evidence="7 8">
    <name type="scientific">Acetobacteroides hydrogenigenes</name>
    <dbReference type="NCBI Taxonomy" id="979970"/>
    <lineage>
        <taxon>Bacteria</taxon>
        <taxon>Pseudomonadati</taxon>
        <taxon>Bacteroidota</taxon>
        <taxon>Bacteroidia</taxon>
        <taxon>Bacteroidales</taxon>
        <taxon>Rikenellaceae</taxon>
        <taxon>Acetobacteroides</taxon>
    </lineage>
</organism>
<dbReference type="InterPro" id="IPR007221">
    <property type="entry name" value="MreC"/>
</dbReference>
<evidence type="ECO:0000313" key="7">
    <source>
        <dbReference type="EMBL" id="TCN73156.1"/>
    </source>
</evidence>
<dbReference type="InterPro" id="IPR042175">
    <property type="entry name" value="Cell/Rod_MreC_2"/>
</dbReference>
<proteinExistence type="inferred from homology"/>
<name>A0A4R2EWS7_9BACT</name>
<feature type="domain" description="Rod shape-determining protein MreC beta-barrel core" evidence="6">
    <location>
        <begin position="111"/>
        <end position="257"/>
    </location>
</feature>
<dbReference type="GO" id="GO:0005886">
    <property type="term" value="C:plasma membrane"/>
    <property type="evidence" value="ECO:0007669"/>
    <property type="project" value="TreeGrafter"/>
</dbReference>
<evidence type="ECO:0000256" key="2">
    <source>
        <dbReference type="ARBA" id="ARBA00013855"/>
    </source>
</evidence>
<accession>A0A4R2EWS7</accession>
<dbReference type="Pfam" id="PF04085">
    <property type="entry name" value="MreC"/>
    <property type="match status" value="1"/>
</dbReference>
<keyword evidence="3" id="KW-0133">Cell shape</keyword>
<evidence type="ECO:0000313" key="8">
    <source>
        <dbReference type="Proteomes" id="UP000294830"/>
    </source>
</evidence>
<dbReference type="PANTHER" id="PTHR34138:SF1">
    <property type="entry name" value="CELL SHAPE-DETERMINING PROTEIN MREC"/>
    <property type="match status" value="1"/>
</dbReference>
<protein>
    <recommendedName>
        <fullName evidence="2">Cell shape-determining protein MreC</fullName>
    </recommendedName>
    <alternativeName>
        <fullName evidence="4">Cell shape protein MreC</fullName>
    </alternativeName>
</protein>
<evidence type="ECO:0000259" key="6">
    <source>
        <dbReference type="Pfam" id="PF04085"/>
    </source>
</evidence>
<evidence type="ECO:0000256" key="3">
    <source>
        <dbReference type="ARBA" id="ARBA00022960"/>
    </source>
</evidence>
<evidence type="ECO:0000256" key="1">
    <source>
        <dbReference type="ARBA" id="ARBA00009369"/>
    </source>
</evidence>
<evidence type="ECO:0000256" key="4">
    <source>
        <dbReference type="ARBA" id="ARBA00032089"/>
    </source>
</evidence>